<comment type="caution">
    <text evidence="5">The sequence shown here is derived from an EMBL/GenBank/DDBJ whole genome shotgun (WGS) entry which is preliminary data.</text>
</comment>
<dbReference type="SUPFAM" id="SSF51294">
    <property type="entry name" value="Hedgehog/intein (Hint) domain"/>
    <property type="match status" value="1"/>
</dbReference>
<dbReference type="Gene3D" id="2.150.10.10">
    <property type="entry name" value="Serralysin-like metalloprotease, C-terminal"/>
    <property type="match status" value="3"/>
</dbReference>
<feature type="non-terminal residue" evidence="5">
    <location>
        <position position="1"/>
    </location>
</feature>
<feature type="compositionally biased region" description="Low complexity" evidence="3">
    <location>
        <begin position="88"/>
        <end position="105"/>
    </location>
</feature>
<comment type="subcellular location">
    <subcellularLocation>
        <location evidence="1">Secreted</location>
    </subcellularLocation>
</comment>
<dbReference type="Pfam" id="PF13403">
    <property type="entry name" value="Hint_2"/>
    <property type="match status" value="1"/>
</dbReference>
<name>A0A0F9TRY8_9ZZZZ</name>
<evidence type="ECO:0000313" key="5">
    <source>
        <dbReference type="EMBL" id="KKN44168.1"/>
    </source>
</evidence>
<sequence>SDTVSVDDATGRAIAIGAGRGLTSSKTGFLQVEVAGPVARIEIDYNNPNPGDSRQGIRVGDLKLSTISTNQTGNDILVGNAGDDSIFGEGGDDSISGGDGSDSLVGGSGSDTILGGAGNDFMSGGDDSDVFVIEDGFGTDTIAGGEGGVDSDLITFNALTSGVTLTYLGPESGMATAGVNSVDFTEIEKLVLTDYADFVDATLFGVSLETGAGDDTINVGTGLYDINAGTGDDRVIRNTATNVTEAGSVIDGGAGTDTYVAGGALGGNTINLETEKLEFQGNDRGDIRNFENVELDNIAASVVGDSGDNKITAIGDFDNNLAGGGGNDLIDAGGGNDSVSGGAGNDTLLGGAGNDTLDGGAGDDLLTGNDGNDVFIYSGGNDTITDMNFGSSGPLDDGITTNNDFIDLSGYYTKIFDLRADYADNNVLDQSNFSTVDYTGKSQFGTGSLRFAGMSASDFSYDNTGVVCFGAGTAIRTPQGDVLIEDLRVGDLVNTMDNGPQRIKWVNQRSYTFADLRHHEHLYPILIRRGTFGAERDLLVSQQHGILTGRTGDTFARAKHLVGHTNGVRFARGKKSVTYIHLMFESHEVIFAENVASESFYPGPMALDQMTPQDRLAFSKVLPGLSLGFGKVTREHVSNVYGTTARKFLGRKFLITNVSKPKRTHGTPANRRVNHTQVVGCRRQDNLFIAKSTA</sequence>
<dbReference type="SUPFAM" id="SSF51120">
    <property type="entry name" value="beta-Roll"/>
    <property type="match status" value="2"/>
</dbReference>
<dbReference type="AlphaFoldDB" id="A0A0F9TRY8"/>
<dbReference type="InterPro" id="IPR028992">
    <property type="entry name" value="Hedgehog/Intein_dom"/>
</dbReference>
<organism evidence="5">
    <name type="scientific">marine sediment metagenome</name>
    <dbReference type="NCBI Taxonomy" id="412755"/>
    <lineage>
        <taxon>unclassified sequences</taxon>
        <taxon>metagenomes</taxon>
        <taxon>ecological metagenomes</taxon>
    </lineage>
</organism>
<protein>
    <recommendedName>
        <fullName evidence="4">Hedgehog/Intein (Hint) domain-containing protein</fullName>
    </recommendedName>
</protein>
<dbReference type="PANTHER" id="PTHR38340:SF1">
    <property type="entry name" value="S-LAYER PROTEIN"/>
    <property type="match status" value="1"/>
</dbReference>
<keyword evidence="2" id="KW-0964">Secreted</keyword>
<accession>A0A0F9TRY8</accession>
<dbReference type="InterPro" id="IPR050557">
    <property type="entry name" value="RTX_toxin/Mannuronan_C5-epim"/>
</dbReference>
<dbReference type="Pfam" id="PF00353">
    <property type="entry name" value="HemolysinCabind"/>
    <property type="match status" value="3"/>
</dbReference>
<dbReference type="EMBL" id="LAZR01001466">
    <property type="protein sequence ID" value="KKN44168.1"/>
    <property type="molecule type" value="Genomic_DNA"/>
</dbReference>
<dbReference type="InterPro" id="IPR001343">
    <property type="entry name" value="Hemolysn_Ca-bd"/>
</dbReference>
<dbReference type="InterPro" id="IPR011049">
    <property type="entry name" value="Serralysin-like_metalloprot_C"/>
</dbReference>
<evidence type="ECO:0000256" key="1">
    <source>
        <dbReference type="ARBA" id="ARBA00004613"/>
    </source>
</evidence>
<feature type="region of interest" description="Disordered" evidence="3">
    <location>
        <begin position="88"/>
        <end position="108"/>
    </location>
</feature>
<dbReference type="PROSITE" id="PS00330">
    <property type="entry name" value="HEMOLYSIN_CALCIUM"/>
    <property type="match status" value="3"/>
</dbReference>
<evidence type="ECO:0000256" key="3">
    <source>
        <dbReference type="SAM" id="MobiDB-lite"/>
    </source>
</evidence>
<feature type="domain" description="Hedgehog/Intein (Hint)" evidence="4">
    <location>
        <begin position="467"/>
        <end position="603"/>
    </location>
</feature>
<evidence type="ECO:0000256" key="2">
    <source>
        <dbReference type="ARBA" id="ARBA00022525"/>
    </source>
</evidence>
<dbReference type="Gene3D" id="2.170.16.10">
    <property type="entry name" value="Hedgehog/Intein (Hint) domain"/>
    <property type="match status" value="1"/>
</dbReference>
<reference evidence="5" key="1">
    <citation type="journal article" date="2015" name="Nature">
        <title>Complex archaea that bridge the gap between prokaryotes and eukaryotes.</title>
        <authorList>
            <person name="Spang A."/>
            <person name="Saw J.H."/>
            <person name="Jorgensen S.L."/>
            <person name="Zaremba-Niedzwiedzka K."/>
            <person name="Martijn J."/>
            <person name="Lind A.E."/>
            <person name="van Eijk R."/>
            <person name="Schleper C."/>
            <person name="Guy L."/>
            <person name="Ettema T.J."/>
        </authorList>
    </citation>
    <scope>NUCLEOTIDE SEQUENCE</scope>
</reference>
<dbReference type="InterPro" id="IPR018511">
    <property type="entry name" value="Hemolysin-typ_Ca-bd_CS"/>
</dbReference>
<proteinExistence type="predicted"/>
<evidence type="ECO:0000259" key="4">
    <source>
        <dbReference type="Pfam" id="PF13403"/>
    </source>
</evidence>
<dbReference type="InterPro" id="IPR036844">
    <property type="entry name" value="Hint_dom_sf"/>
</dbReference>
<dbReference type="PANTHER" id="PTHR38340">
    <property type="entry name" value="S-LAYER PROTEIN"/>
    <property type="match status" value="1"/>
</dbReference>
<dbReference type="GO" id="GO:0005576">
    <property type="term" value="C:extracellular region"/>
    <property type="evidence" value="ECO:0007669"/>
    <property type="project" value="UniProtKB-SubCell"/>
</dbReference>
<dbReference type="GO" id="GO:0005509">
    <property type="term" value="F:calcium ion binding"/>
    <property type="evidence" value="ECO:0007669"/>
    <property type="project" value="InterPro"/>
</dbReference>
<gene>
    <name evidence="5" type="ORF">LCGC14_0695960</name>
</gene>
<dbReference type="PRINTS" id="PR00313">
    <property type="entry name" value="CABNDNGRPT"/>
</dbReference>